<evidence type="ECO:0000313" key="4">
    <source>
        <dbReference type="Proteomes" id="UP000199233"/>
    </source>
</evidence>
<keyword evidence="1" id="KW-1133">Transmembrane helix</keyword>
<dbReference type="STRING" id="489703.SAMN04488038_11537"/>
<keyword evidence="1" id="KW-0812">Transmembrane</keyword>
<proteinExistence type="predicted"/>
<feature type="domain" description="CHASE2" evidence="2">
    <location>
        <begin position="61"/>
        <end position="291"/>
    </location>
</feature>
<name>A0A1H9L656_9GAMM</name>
<gene>
    <name evidence="3" type="ORF">SAMN04488038_11537</name>
</gene>
<dbReference type="InterPro" id="IPR007890">
    <property type="entry name" value="CHASE2"/>
</dbReference>
<reference evidence="3 4" key="1">
    <citation type="submission" date="2016-10" db="EMBL/GenBank/DDBJ databases">
        <authorList>
            <person name="de Groot N.N."/>
        </authorList>
    </citation>
    <scope>NUCLEOTIDE SEQUENCE [LARGE SCALE GENOMIC DNA]</scope>
    <source>
        <strain evidence="3 4">DSM 25927</strain>
    </source>
</reference>
<keyword evidence="4" id="KW-1185">Reference proteome</keyword>
<sequence length="476" mass="51560">MFRGVKNFFLAFVEEIIIHTLRGPFVFIALAPLIAATGAWHYLASSFAASDAQHTAAWSQDDVRLAKVVVVAIDDVGYQHFFQAQSPLNRERLSELLGTIREHSPKARRIVLDLDASPMPGQAQAQQALDALLLREPALWVLPAVNAGSEQDIAALRQWRAGLCQRGLSFGLPYVPNEFGYPSLTEQYEGSLADAALQAPGHCVEPASHYHKKAMLLSPIVLQSGLVLPFSGDLQMLGEVLSQLDAEWIVVGGAWGQTDVFGSPFGDRFGVQVHAAALAGGLAHEQEASHLVALIVVFGFISLCTAILNAMSDHIGRLFGRSTPQMVGHNFYITHLQPIFFVFLVLGLLMALSEGLAMLRARTGYWIPTSIVGCTTLAYLLLTWNWGQTRISSHGSFRHLWHGLVLEPIKHDLRSVGTALKVIRHGPIPGAWGLDPSQPPPGRAHAAVEGLLAAASLVAQTLVPPGTIIYGLLHAH</sequence>
<evidence type="ECO:0000313" key="3">
    <source>
        <dbReference type="EMBL" id="SER06962.1"/>
    </source>
</evidence>
<feature type="transmembrane region" description="Helical" evidence="1">
    <location>
        <begin position="291"/>
        <end position="310"/>
    </location>
</feature>
<evidence type="ECO:0000259" key="2">
    <source>
        <dbReference type="Pfam" id="PF05226"/>
    </source>
</evidence>
<accession>A0A1H9L656</accession>
<dbReference type="EMBL" id="FOFS01000015">
    <property type="protein sequence ID" value="SER06962.1"/>
    <property type="molecule type" value="Genomic_DNA"/>
</dbReference>
<dbReference type="Pfam" id="PF05226">
    <property type="entry name" value="CHASE2"/>
    <property type="match status" value="1"/>
</dbReference>
<feature type="transmembrane region" description="Helical" evidence="1">
    <location>
        <begin position="21"/>
        <end position="43"/>
    </location>
</feature>
<keyword evidence="1" id="KW-0472">Membrane</keyword>
<protein>
    <submittedName>
        <fullName evidence="3">CHASE2 domain-containing protein</fullName>
    </submittedName>
</protein>
<dbReference type="AlphaFoldDB" id="A0A1H9L656"/>
<organism evidence="3 4">
    <name type="scientific">Solimonas aquatica</name>
    <dbReference type="NCBI Taxonomy" id="489703"/>
    <lineage>
        <taxon>Bacteria</taxon>
        <taxon>Pseudomonadati</taxon>
        <taxon>Pseudomonadota</taxon>
        <taxon>Gammaproteobacteria</taxon>
        <taxon>Nevskiales</taxon>
        <taxon>Nevskiaceae</taxon>
        <taxon>Solimonas</taxon>
    </lineage>
</organism>
<evidence type="ECO:0000256" key="1">
    <source>
        <dbReference type="SAM" id="Phobius"/>
    </source>
</evidence>
<feature type="transmembrane region" description="Helical" evidence="1">
    <location>
        <begin position="331"/>
        <end position="353"/>
    </location>
</feature>
<dbReference type="RefSeq" id="WP_093289022.1">
    <property type="nucleotide sequence ID" value="NZ_FOFS01000015.1"/>
</dbReference>
<dbReference type="Proteomes" id="UP000199233">
    <property type="component" value="Unassembled WGS sequence"/>
</dbReference>
<feature type="transmembrane region" description="Helical" evidence="1">
    <location>
        <begin position="365"/>
        <end position="384"/>
    </location>
</feature>